<dbReference type="GO" id="GO:0005524">
    <property type="term" value="F:ATP binding"/>
    <property type="evidence" value="ECO:0007669"/>
    <property type="project" value="UniProtKB-KW"/>
</dbReference>
<keyword evidence="2" id="KW-0378">Hydrolase</keyword>
<dbReference type="Gene3D" id="3.40.50.300">
    <property type="entry name" value="P-loop containing nucleotide triphosphate hydrolases"/>
    <property type="match status" value="2"/>
</dbReference>
<dbReference type="InterPro" id="IPR014013">
    <property type="entry name" value="Helic_SF1/SF2_ATP-bd_DinG/Rad3"/>
</dbReference>
<organism evidence="6 7">
    <name type="scientific">Roseomonas mucosa</name>
    <dbReference type="NCBI Taxonomy" id="207340"/>
    <lineage>
        <taxon>Bacteria</taxon>
        <taxon>Pseudomonadati</taxon>
        <taxon>Pseudomonadota</taxon>
        <taxon>Alphaproteobacteria</taxon>
        <taxon>Acetobacterales</taxon>
        <taxon>Roseomonadaceae</taxon>
        <taxon>Roseomonas</taxon>
    </lineage>
</organism>
<dbReference type="InterPro" id="IPR045028">
    <property type="entry name" value="DinG/Rad3-like"/>
</dbReference>
<evidence type="ECO:0000313" key="7">
    <source>
        <dbReference type="Proteomes" id="UP000254919"/>
    </source>
</evidence>
<gene>
    <name evidence="6" type="ORF">NCTC13291_03746</name>
</gene>
<dbReference type="EMBL" id="UGVN01000001">
    <property type="protein sequence ID" value="SUE42128.1"/>
    <property type="molecule type" value="Genomic_DNA"/>
</dbReference>
<evidence type="ECO:0000256" key="1">
    <source>
        <dbReference type="ARBA" id="ARBA00022741"/>
    </source>
</evidence>
<keyword evidence="6" id="KW-0347">Helicase</keyword>
<feature type="domain" description="Helicase ATP-binding" evidence="5">
    <location>
        <begin position="205"/>
        <end position="481"/>
    </location>
</feature>
<dbReference type="Proteomes" id="UP000254919">
    <property type="component" value="Unassembled WGS sequence"/>
</dbReference>
<dbReference type="GO" id="GO:0003678">
    <property type="term" value="F:DNA helicase activity"/>
    <property type="evidence" value="ECO:0007669"/>
    <property type="project" value="TreeGrafter"/>
</dbReference>
<dbReference type="PANTHER" id="PTHR11472">
    <property type="entry name" value="DNA REPAIR DEAD HELICASE RAD3/XP-D SUBFAMILY MEMBER"/>
    <property type="match status" value="1"/>
</dbReference>
<evidence type="ECO:0000259" key="5">
    <source>
        <dbReference type="PROSITE" id="PS51193"/>
    </source>
</evidence>
<accession>A0A379N4R2</accession>
<sequence length="925" mass="99925">MNSSRMGVPRLLLPEAPALVAGLGQATILTPDGELDVVPAADLPRRLADLPPPLLVHAPATARRLGLPPFPVAYDLLELFAFALPAQPAAPTPRGLAMALGQEMPADDESAAILLPELATLILRRLSAARNLPLNRDAAILAARLREGMDWPWAASVMAALGKEDARPSSDPLKVWRRLPDWEDSAPPTPPGSLPVSAAEARSRLAEILGPDAEQRPAQADFASAAALAFAAREMPGAPHVVLAEAGTGTGKTLGYVAPASLWAERNGAPVWISTYTRNLQRQIDGELARLYPDPEERKRQVVIRKGRENYLCLLNLEEATAGLMPSRLLAIALVSRWAMATRDGDMQGGDFPGWIAELFPYGAVANLTDRRGECIHSGCPHWRRCFVEHSIRRAAGAKLVVANHALVMVQAALGGGEDGPAVRYVFDEGHHVFDAADAAFSAELSGAEMSELRRWLLGAEGGRGRARGLRRRLEEVLSDHPALSPLVDAALEAGNVLPAPGWPTRLHDGAPRNAAERFMAEVRRQVLARTAEADPLYDAECDLHPLNPGLPEAGAELLAGLDRLLAPLRGLHERLTALLEDPEAELEVGDRIRLDTARRNLDRRAVVPLGAWGAMLRRLAVLAPEPGVRPVHVDWLAITRREGREVDAAMHRHHLDPTEPFALAVAAPAHGLLITSATLRDVVLASDGQPDPEAAWEAAEARTGASHLPLPAVRAAVPSTFDYGAQTLSLVVTDIGRDTGQQAAAMEALFRASGGGALGLFTAIRRLRNTYDRIAPGLEKAGIPLYAQHVDAMDNSTLVDVFRAEEDSCLLGTDALRDGVDVPGRSLRLLVFDRVPWPRPTILHRERRLHLSGGRPKEWDDAVARHRLRQAFGRLVRRADDRGVFVLLDSRAPSRLLAGLPDGVVTHRVGLAEATRRTREFLAG</sequence>
<dbReference type="InterPro" id="IPR027417">
    <property type="entry name" value="P-loop_NTPase"/>
</dbReference>
<name>A0A379N4R2_9PROT</name>
<evidence type="ECO:0000313" key="6">
    <source>
        <dbReference type="EMBL" id="SUE42128.1"/>
    </source>
</evidence>
<dbReference type="PROSITE" id="PS51193">
    <property type="entry name" value="HELICASE_ATP_BIND_2"/>
    <property type="match status" value="1"/>
</dbReference>
<reference evidence="6 7" key="1">
    <citation type="submission" date="2018-06" db="EMBL/GenBank/DDBJ databases">
        <authorList>
            <consortium name="Pathogen Informatics"/>
            <person name="Doyle S."/>
        </authorList>
    </citation>
    <scope>NUCLEOTIDE SEQUENCE [LARGE SCALE GENOMIC DNA]</scope>
    <source>
        <strain evidence="6 7">NCTC13291</strain>
    </source>
</reference>
<evidence type="ECO:0000256" key="3">
    <source>
        <dbReference type="ARBA" id="ARBA00022840"/>
    </source>
</evidence>
<dbReference type="GO" id="GO:0016818">
    <property type="term" value="F:hydrolase activity, acting on acid anhydrides, in phosphorus-containing anhydrides"/>
    <property type="evidence" value="ECO:0007669"/>
    <property type="project" value="InterPro"/>
</dbReference>
<dbReference type="AlphaFoldDB" id="A0A379N4R2"/>
<evidence type="ECO:0000256" key="2">
    <source>
        <dbReference type="ARBA" id="ARBA00022801"/>
    </source>
</evidence>
<dbReference type="GO" id="GO:0003676">
    <property type="term" value="F:nucleic acid binding"/>
    <property type="evidence" value="ECO:0007669"/>
    <property type="project" value="InterPro"/>
</dbReference>
<keyword evidence="3" id="KW-0067">ATP-binding</keyword>
<comment type="similarity">
    <text evidence="4">Belongs to the helicase family. DinG subfamily.</text>
</comment>
<protein>
    <submittedName>
        <fullName evidence="6">Bifunctional ATP-dependent DNA helicase/DNA polymerase III subunit epsilon</fullName>
    </submittedName>
</protein>
<proteinExistence type="inferred from homology"/>
<keyword evidence="1" id="KW-0547">Nucleotide-binding</keyword>
<dbReference type="SMART" id="SM00491">
    <property type="entry name" value="HELICc2"/>
    <property type="match status" value="1"/>
</dbReference>
<dbReference type="GO" id="GO:0006139">
    <property type="term" value="P:nucleobase-containing compound metabolic process"/>
    <property type="evidence" value="ECO:0007669"/>
    <property type="project" value="InterPro"/>
</dbReference>
<evidence type="ECO:0000256" key="4">
    <source>
        <dbReference type="ARBA" id="ARBA00038058"/>
    </source>
</evidence>
<dbReference type="InterPro" id="IPR006555">
    <property type="entry name" value="ATP-dep_Helicase_C"/>
</dbReference>
<dbReference type="SUPFAM" id="SSF52540">
    <property type="entry name" value="P-loop containing nucleoside triphosphate hydrolases"/>
    <property type="match status" value="2"/>
</dbReference>
<dbReference type="Pfam" id="PF13307">
    <property type="entry name" value="Helicase_C_2"/>
    <property type="match status" value="1"/>
</dbReference>
<dbReference type="PANTHER" id="PTHR11472:SF34">
    <property type="entry name" value="REGULATOR OF TELOMERE ELONGATION HELICASE 1"/>
    <property type="match status" value="1"/>
</dbReference>